<gene>
    <name evidence="2" type="ordered locus">Csac_1717</name>
</gene>
<dbReference type="Pfam" id="PF01969">
    <property type="entry name" value="Ni_insertion"/>
    <property type="match status" value="1"/>
</dbReference>
<protein>
    <recommendedName>
        <fullName evidence="4">LarC family nickel insertion protein</fullName>
    </recommendedName>
</protein>
<proteinExistence type="predicted"/>
<evidence type="ECO:0008006" key="4">
    <source>
        <dbReference type="Google" id="ProtNLM"/>
    </source>
</evidence>
<dbReference type="RefSeq" id="WP_011917238.1">
    <property type="nucleotide sequence ID" value="NC_009437.1"/>
</dbReference>
<dbReference type="HOGENOM" id="CLU_028523_1_0_9"/>
<dbReference type="AlphaFoldDB" id="A4XK69"/>
<dbReference type="PANTHER" id="PTHR36566">
    <property type="entry name" value="NICKEL INSERTION PROTEIN-RELATED"/>
    <property type="match status" value="1"/>
</dbReference>
<evidence type="ECO:0000313" key="2">
    <source>
        <dbReference type="EMBL" id="ABP67304.1"/>
    </source>
</evidence>
<dbReference type="STRING" id="351627.Csac_1717"/>
<dbReference type="InterPro" id="IPR002822">
    <property type="entry name" value="Ni_insertion"/>
</dbReference>
<sequence length="245" mass="26765">MIIYFDAPSGIAGDMLVSSLIDAGVDFEYIKSNIDLLGLDVEIDLKEKMVNGIKAKNFVVNVLQHHHDDCAHYHHRTFKDIKKLLQESKLPEAVKDLSIRIFKKIAKAEATVHGMDIEEIAFHEVGADDSIVDIVAFSLCIEYLKPQEVLFSPLSDGRGFTKSMHGIIPVPAPAVLEIARQNGIPIATIDIGTELITPTGIGIAAAISNGFVNMPRMQIEKIGYGSGTKDLPLPNIVRAIIGKKN</sequence>
<dbReference type="eggNOG" id="COG1641">
    <property type="taxonomic scope" value="Bacteria"/>
</dbReference>
<organism evidence="2 3">
    <name type="scientific">Caldicellulosiruptor saccharolyticus (strain ATCC 43494 / DSM 8903 / Tp8T 6331)</name>
    <dbReference type="NCBI Taxonomy" id="351627"/>
    <lineage>
        <taxon>Bacteria</taxon>
        <taxon>Bacillati</taxon>
        <taxon>Bacillota</taxon>
        <taxon>Bacillota incertae sedis</taxon>
        <taxon>Caldicellulosiruptorales</taxon>
        <taxon>Caldicellulosiruptoraceae</taxon>
        <taxon>Caldicellulosiruptor</taxon>
    </lineage>
</organism>
<dbReference type="PANTHER" id="PTHR36566:SF1">
    <property type="entry name" value="PYRIDINIUM-3,5-BISTHIOCARBOXYLIC ACID MONONUCLEOTIDE NICKEL INSERTION PROTEIN"/>
    <property type="match status" value="1"/>
</dbReference>
<dbReference type="Proteomes" id="UP000000256">
    <property type="component" value="Chromosome"/>
</dbReference>
<accession>A4XK69</accession>
<dbReference type="KEGG" id="csc:Csac_1717"/>
<evidence type="ECO:0000313" key="3">
    <source>
        <dbReference type="Proteomes" id="UP000000256"/>
    </source>
</evidence>
<evidence type="ECO:0000256" key="1">
    <source>
        <dbReference type="ARBA" id="ARBA00022596"/>
    </source>
</evidence>
<dbReference type="EMBL" id="CP000679">
    <property type="protein sequence ID" value="ABP67304.1"/>
    <property type="molecule type" value="Genomic_DNA"/>
</dbReference>
<name>A4XK69_CALS8</name>
<keyword evidence="1" id="KW-0533">Nickel</keyword>
<reference evidence="2 3" key="1">
    <citation type="journal article" date="2008" name="Appl. Environ. Microbiol.">
        <title>Hydrogenomics of the extremely thermophilic bacterium Caldicellulosiruptor saccharolyticus.</title>
        <authorList>
            <person name="van de Werken H.J."/>
            <person name="Verhaart M.R."/>
            <person name="VanFossen A.L."/>
            <person name="Willquist K."/>
            <person name="Lewis D.L."/>
            <person name="Nichols J.D."/>
            <person name="Goorissen H.P."/>
            <person name="Mongodin E.F."/>
            <person name="Nelson K.E."/>
            <person name="van Niel E.W."/>
            <person name="Stams A.J."/>
            <person name="Ward D.E."/>
            <person name="de Vos W.M."/>
            <person name="van der Oost J."/>
            <person name="Kelly R.M."/>
            <person name="Kengen S.W."/>
        </authorList>
    </citation>
    <scope>NUCLEOTIDE SEQUENCE [LARGE SCALE GENOMIC DNA]</scope>
    <source>
        <strain evidence="3">ATCC 43494 / DSM 8903 / Tp8T 6331</strain>
    </source>
</reference>
<keyword evidence="3" id="KW-1185">Reference proteome</keyword>